<sequence>MDTGVPEFVALPEQWLASIDGQRVGEAIAEIQACGMAATFTEIRISQTSQASLALGYRLDNELAFLEELVKASADDWVTLGI</sequence>
<evidence type="ECO:0000313" key="1">
    <source>
        <dbReference type="EMBL" id="GFG88481.1"/>
    </source>
</evidence>
<name>A0A7I9YIH9_MYCBU</name>
<dbReference type="AlphaFoldDB" id="A0A7I9YIH9"/>
<evidence type="ECO:0000313" key="2">
    <source>
        <dbReference type="Proteomes" id="UP000465360"/>
    </source>
</evidence>
<dbReference type="Proteomes" id="UP000465360">
    <property type="component" value="Unassembled WGS sequence"/>
</dbReference>
<dbReference type="EMBL" id="BLKZ01000001">
    <property type="protein sequence ID" value="GFG88481.1"/>
    <property type="molecule type" value="Genomic_DNA"/>
</dbReference>
<proteinExistence type="predicted"/>
<reference evidence="1 2" key="1">
    <citation type="journal article" date="2019" name="Emerg. Microbes Infect.">
        <title>Comprehensive subspecies identification of 175 nontuberculous mycobacteria species based on 7547 genomic profiles.</title>
        <authorList>
            <person name="Matsumoto Y."/>
            <person name="Kinjo T."/>
            <person name="Motooka D."/>
            <person name="Nabeya D."/>
            <person name="Jung N."/>
            <person name="Uechi K."/>
            <person name="Horii T."/>
            <person name="Iida T."/>
            <person name="Fujita J."/>
            <person name="Nakamura S."/>
        </authorList>
    </citation>
    <scope>NUCLEOTIDE SEQUENCE [LARGE SCALE GENOMIC DNA]</scope>
    <source>
        <strain evidence="1 2">JCM 30725</strain>
    </source>
</reference>
<protein>
    <submittedName>
        <fullName evidence="1">Uncharacterized protein</fullName>
    </submittedName>
</protein>
<organism evidence="1 2">
    <name type="scientific">Mycobacterium bourgelatii</name>
    <dbReference type="NCBI Taxonomy" id="1273442"/>
    <lineage>
        <taxon>Bacteria</taxon>
        <taxon>Bacillati</taxon>
        <taxon>Actinomycetota</taxon>
        <taxon>Actinomycetes</taxon>
        <taxon>Mycobacteriales</taxon>
        <taxon>Mycobacteriaceae</taxon>
        <taxon>Mycobacterium</taxon>
    </lineage>
</organism>
<keyword evidence="2" id="KW-1185">Reference proteome</keyword>
<accession>A0A7I9YIH9</accession>
<gene>
    <name evidence="1" type="ORF">MBOU_05230</name>
</gene>
<comment type="caution">
    <text evidence="1">The sequence shown here is derived from an EMBL/GenBank/DDBJ whole genome shotgun (WGS) entry which is preliminary data.</text>
</comment>